<protein>
    <submittedName>
        <fullName evidence="2">Uncharacterized protein</fullName>
    </submittedName>
</protein>
<name>Q2QUV6_ORYSJ</name>
<evidence type="ECO:0000313" key="2">
    <source>
        <dbReference type="EMBL" id="ABA96925.1"/>
    </source>
</evidence>
<reference evidence="2" key="3">
    <citation type="submission" date="2006-01" db="EMBL/GenBank/DDBJ databases">
        <authorList>
            <person name="Buell R."/>
        </authorList>
    </citation>
    <scope>NUCLEOTIDE SEQUENCE</scope>
</reference>
<dbReference type="AlphaFoldDB" id="Q2QUV6"/>
<gene>
    <name evidence="2" type="ordered locus">LOC_Os12g14948</name>
</gene>
<proteinExistence type="predicted"/>
<reference evidence="2" key="2">
    <citation type="submission" date="2005-04" db="EMBL/GenBank/DDBJ databases">
        <authorList>
            <person name="Buell C.R."/>
            <person name="Wing R.A."/>
            <person name="McCombie W.A."/>
            <person name="Ouyang S."/>
        </authorList>
    </citation>
    <scope>NUCLEOTIDE SEQUENCE</scope>
</reference>
<evidence type="ECO:0000256" key="1">
    <source>
        <dbReference type="SAM" id="MobiDB-lite"/>
    </source>
</evidence>
<accession>Q2QUV6</accession>
<dbReference type="EMBL" id="DP000011">
    <property type="protein sequence ID" value="ABA96925.1"/>
    <property type="molecule type" value="Genomic_DNA"/>
</dbReference>
<feature type="region of interest" description="Disordered" evidence="1">
    <location>
        <begin position="1"/>
        <end position="38"/>
    </location>
</feature>
<sequence>MGQFRLETDKSQRERVTAPAGRHELLFASSSRLEPANG</sequence>
<reference evidence="2" key="1">
    <citation type="journal article" date="2005" name="BMC Biol.">
        <title>The sequence of rice chromosomes 11 and 12, rich in disease resistance genes and recent gene duplications.</title>
        <authorList>
            <consortium name="The rice chromosomes 11 and 12 sequencing consortia"/>
        </authorList>
    </citation>
    <scope>NUCLEOTIDE SEQUENCE [LARGE SCALE GENOMIC DNA]</scope>
</reference>
<organism evidence="2">
    <name type="scientific">Oryza sativa subsp. japonica</name>
    <name type="common">Rice</name>
    <dbReference type="NCBI Taxonomy" id="39947"/>
    <lineage>
        <taxon>Eukaryota</taxon>
        <taxon>Viridiplantae</taxon>
        <taxon>Streptophyta</taxon>
        <taxon>Embryophyta</taxon>
        <taxon>Tracheophyta</taxon>
        <taxon>Spermatophyta</taxon>
        <taxon>Magnoliopsida</taxon>
        <taxon>Liliopsida</taxon>
        <taxon>Poales</taxon>
        <taxon>Poaceae</taxon>
        <taxon>BOP clade</taxon>
        <taxon>Oryzoideae</taxon>
        <taxon>Oryzeae</taxon>
        <taxon>Oryzinae</taxon>
        <taxon>Oryza</taxon>
        <taxon>Oryza sativa</taxon>
    </lineage>
</organism>
<feature type="compositionally biased region" description="Basic and acidic residues" evidence="1">
    <location>
        <begin position="1"/>
        <end position="25"/>
    </location>
</feature>